<evidence type="ECO:0000313" key="1">
    <source>
        <dbReference type="EMBL" id="KAF7231898.1"/>
    </source>
</evidence>
<reference evidence="1" key="1">
    <citation type="submission" date="2019-07" db="EMBL/GenBank/DDBJ databases">
        <title>Annotation for the trematode Paragonimus miyazaki's.</title>
        <authorList>
            <person name="Choi Y.-J."/>
        </authorList>
    </citation>
    <scope>NUCLEOTIDE SEQUENCE</scope>
    <source>
        <strain evidence="1">Japan</strain>
    </source>
</reference>
<keyword evidence="2" id="KW-1185">Reference proteome</keyword>
<dbReference type="InterPro" id="IPR001372">
    <property type="entry name" value="Dynein_light_chain_typ-1/2"/>
</dbReference>
<dbReference type="SUPFAM" id="SSF54648">
    <property type="entry name" value="DLC"/>
    <property type="match status" value="1"/>
</dbReference>
<dbReference type="InterPro" id="IPR011992">
    <property type="entry name" value="EF-hand-dom_pair"/>
</dbReference>
<dbReference type="OrthoDB" id="6229432at2759"/>
<dbReference type="GO" id="GO:0030286">
    <property type="term" value="C:dynein complex"/>
    <property type="evidence" value="ECO:0007669"/>
    <property type="project" value="InterPro"/>
</dbReference>
<dbReference type="GO" id="GO:0007017">
    <property type="term" value="P:microtubule-based process"/>
    <property type="evidence" value="ECO:0007669"/>
    <property type="project" value="InterPro"/>
</dbReference>
<dbReference type="SMART" id="SM01375">
    <property type="entry name" value="Dynein_light"/>
    <property type="match status" value="1"/>
</dbReference>
<dbReference type="AlphaFoldDB" id="A0A8S9YAM3"/>
<gene>
    <name evidence="1" type="ORF">EG68_02468</name>
</gene>
<dbReference type="CDD" id="cd21454">
    <property type="entry name" value="DLC-like_TAL"/>
    <property type="match status" value="1"/>
</dbReference>
<evidence type="ECO:0008006" key="3">
    <source>
        <dbReference type="Google" id="ProtNLM"/>
    </source>
</evidence>
<sequence length="206" mass="24280">MPEEQQESKIPLSPTLRNKGGKAMDAFLEAFCALDADNREVISLEDLRHYNQTNNLEDTFPETFLNVFDHEHTGTITLEQYCKTLGLIPKQAREFRRRRTTEIFENLVPADLEIVHDDMDLEIKVKILQMFVDDLREAGRKPNVDAQRLDESIQKLRHYLETRHGRTWHIVISINQQLAWFSYCPGYMFHFCLGRFAVLLWKTPWV</sequence>
<protein>
    <recommendedName>
        <fullName evidence="3">Tegument antigen</fullName>
    </recommendedName>
</protein>
<dbReference type="Proteomes" id="UP000822476">
    <property type="component" value="Unassembled WGS sequence"/>
</dbReference>
<dbReference type="Pfam" id="PF01221">
    <property type="entry name" value="Dynein_light"/>
    <property type="match status" value="1"/>
</dbReference>
<dbReference type="Gene3D" id="1.10.238.10">
    <property type="entry name" value="EF-hand"/>
    <property type="match status" value="1"/>
</dbReference>
<proteinExistence type="predicted"/>
<dbReference type="InterPro" id="IPR037177">
    <property type="entry name" value="DLC_sf"/>
</dbReference>
<comment type="caution">
    <text evidence="1">The sequence shown here is derived from an EMBL/GenBank/DDBJ whole genome shotgun (WGS) entry which is preliminary data.</text>
</comment>
<name>A0A8S9YAM3_9TREM</name>
<organism evidence="1 2">
    <name type="scientific">Paragonimus skrjabini miyazakii</name>
    <dbReference type="NCBI Taxonomy" id="59628"/>
    <lineage>
        <taxon>Eukaryota</taxon>
        <taxon>Metazoa</taxon>
        <taxon>Spiralia</taxon>
        <taxon>Lophotrochozoa</taxon>
        <taxon>Platyhelminthes</taxon>
        <taxon>Trematoda</taxon>
        <taxon>Digenea</taxon>
        <taxon>Plagiorchiida</taxon>
        <taxon>Troglotremata</taxon>
        <taxon>Troglotrematidae</taxon>
        <taxon>Paragonimus</taxon>
    </lineage>
</organism>
<accession>A0A8S9YAM3</accession>
<dbReference type="Gene3D" id="3.30.740.10">
    <property type="entry name" value="Protein Inhibitor Of Neuronal Nitric Oxide Synthase"/>
    <property type="match status" value="1"/>
</dbReference>
<evidence type="ECO:0000313" key="2">
    <source>
        <dbReference type="Proteomes" id="UP000822476"/>
    </source>
</evidence>
<dbReference type="SUPFAM" id="SSF47473">
    <property type="entry name" value="EF-hand"/>
    <property type="match status" value="1"/>
</dbReference>
<dbReference type="EMBL" id="JTDE01022235">
    <property type="protein sequence ID" value="KAF7231898.1"/>
    <property type="molecule type" value="Genomic_DNA"/>
</dbReference>